<organism evidence="1">
    <name type="scientific">Leptotrichia rugosa</name>
    <dbReference type="NCBI Taxonomy" id="3239302"/>
    <lineage>
        <taxon>Bacteria</taxon>
        <taxon>Fusobacteriati</taxon>
        <taxon>Fusobacteriota</taxon>
        <taxon>Fusobacteriia</taxon>
        <taxon>Fusobacteriales</taxon>
        <taxon>Leptotrichiaceae</taxon>
        <taxon>Leptotrichia</taxon>
    </lineage>
</organism>
<name>A0AB39VGP3_9FUSO</name>
<accession>A0AB39VGP3</accession>
<dbReference type="Pfam" id="PF19645">
    <property type="entry name" value="DUF6148"/>
    <property type="match status" value="1"/>
</dbReference>
<sequence>MPISRYSREIIEKKLQKYLDAEDALLSGKSYKIGTRELTRLDLKEIQIGRAYWENELNKLDKKNNRRVKIGVHRSI</sequence>
<dbReference type="RefSeq" id="WP_369710783.1">
    <property type="nucleotide sequence ID" value="NZ_CP165644.1"/>
</dbReference>
<reference evidence="1" key="1">
    <citation type="submission" date="2024-07" db="EMBL/GenBank/DDBJ databases">
        <authorList>
            <person name="Li X.-J."/>
            <person name="Wang X."/>
        </authorList>
    </citation>
    <scope>NUCLEOTIDE SEQUENCE</scope>
    <source>
        <strain evidence="1">HSP-334</strain>
    </source>
</reference>
<evidence type="ECO:0000313" key="1">
    <source>
        <dbReference type="EMBL" id="XDU66438.1"/>
    </source>
</evidence>
<dbReference type="AlphaFoldDB" id="A0AB39VGP3"/>
<proteinExistence type="predicted"/>
<protein>
    <submittedName>
        <fullName evidence="1">DUF6148 family protein</fullName>
    </submittedName>
</protein>
<dbReference type="InterPro" id="IPR046146">
    <property type="entry name" value="DUF6148"/>
</dbReference>
<dbReference type="EMBL" id="CP165644">
    <property type="protein sequence ID" value="XDU66438.1"/>
    <property type="molecule type" value="Genomic_DNA"/>
</dbReference>
<gene>
    <name evidence="1" type="ORF">AB8B22_08475</name>
</gene>
<dbReference type="KEGG" id="lrug:AB8B22_08475"/>